<gene>
    <name evidence="1" type="ORF">Pyn_12370</name>
</gene>
<organism evidence="1 2">
    <name type="scientific">Prunus yedoensis var. nudiflora</name>
    <dbReference type="NCBI Taxonomy" id="2094558"/>
    <lineage>
        <taxon>Eukaryota</taxon>
        <taxon>Viridiplantae</taxon>
        <taxon>Streptophyta</taxon>
        <taxon>Embryophyta</taxon>
        <taxon>Tracheophyta</taxon>
        <taxon>Spermatophyta</taxon>
        <taxon>Magnoliopsida</taxon>
        <taxon>eudicotyledons</taxon>
        <taxon>Gunneridae</taxon>
        <taxon>Pentapetalae</taxon>
        <taxon>rosids</taxon>
        <taxon>fabids</taxon>
        <taxon>Rosales</taxon>
        <taxon>Rosaceae</taxon>
        <taxon>Amygdaloideae</taxon>
        <taxon>Amygdaleae</taxon>
        <taxon>Prunus</taxon>
    </lineage>
</organism>
<dbReference type="SUPFAM" id="SSF50978">
    <property type="entry name" value="WD40 repeat-like"/>
    <property type="match status" value="1"/>
</dbReference>
<dbReference type="Proteomes" id="UP000250321">
    <property type="component" value="Unassembled WGS sequence"/>
</dbReference>
<evidence type="ECO:0000313" key="2">
    <source>
        <dbReference type="Proteomes" id="UP000250321"/>
    </source>
</evidence>
<dbReference type="OrthoDB" id="1850764at2759"/>
<protein>
    <submittedName>
        <fullName evidence="1">Uncharacterized protein</fullName>
    </submittedName>
</protein>
<reference evidence="1 2" key="1">
    <citation type="submission" date="2018-02" db="EMBL/GenBank/DDBJ databases">
        <title>Draft genome of wild Prunus yedoensis var. nudiflora.</title>
        <authorList>
            <person name="Baek S."/>
            <person name="Kim J.-H."/>
            <person name="Choi K."/>
            <person name="Kim G.-B."/>
            <person name="Cho A."/>
            <person name="Jang H."/>
            <person name="Shin C.-H."/>
            <person name="Yu H.-J."/>
            <person name="Mun J.-H."/>
        </authorList>
    </citation>
    <scope>NUCLEOTIDE SEQUENCE [LARGE SCALE GENOMIC DNA]</scope>
    <source>
        <strain evidence="2">cv. Jeju island</strain>
        <tissue evidence="1">Leaf</tissue>
    </source>
</reference>
<accession>A0A314YDC2</accession>
<dbReference type="PANTHER" id="PTHR44083">
    <property type="entry name" value="TOPLESS-RELATED PROTEIN 1-RELATED"/>
    <property type="match status" value="1"/>
</dbReference>
<dbReference type="Pfam" id="PF00400">
    <property type="entry name" value="WD40"/>
    <property type="match status" value="1"/>
</dbReference>
<evidence type="ECO:0000313" key="1">
    <source>
        <dbReference type="EMBL" id="PQQ05432.1"/>
    </source>
</evidence>
<dbReference type="InterPro" id="IPR001680">
    <property type="entry name" value="WD40_rpt"/>
</dbReference>
<dbReference type="STRING" id="2094558.A0A314YDC2"/>
<dbReference type="InterPro" id="IPR015943">
    <property type="entry name" value="WD40/YVTN_repeat-like_dom_sf"/>
</dbReference>
<dbReference type="AlphaFoldDB" id="A0A314YDC2"/>
<proteinExistence type="predicted"/>
<dbReference type="InterPro" id="IPR027728">
    <property type="entry name" value="Topless_fam"/>
</dbReference>
<dbReference type="PANTHER" id="PTHR44083:SF30">
    <property type="entry name" value="TOPLESS-LIKE PROTEIN"/>
    <property type="match status" value="1"/>
</dbReference>
<keyword evidence="2" id="KW-1185">Reference proteome</keyword>
<dbReference type="GO" id="GO:0006355">
    <property type="term" value="P:regulation of DNA-templated transcription"/>
    <property type="evidence" value="ECO:0007669"/>
    <property type="project" value="InterPro"/>
</dbReference>
<sequence length="90" mass="10233">MKKVMPPPLPLAATCLAFHSRDDGIVAIGMDNSTIVIYNLHSYEFPRKLEGHSKRVTSLTYSNTLNVLVSSGANAYWKLQYYFQIWLLLL</sequence>
<dbReference type="Gene3D" id="2.130.10.10">
    <property type="entry name" value="YVTN repeat-like/Quinoprotein amine dehydrogenase"/>
    <property type="match status" value="1"/>
</dbReference>
<comment type="caution">
    <text evidence="1">The sequence shown here is derived from an EMBL/GenBank/DDBJ whole genome shotgun (WGS) entry which is preliminary data.</text>
</comment>
<name>A0A314YDC2_PRUYE</name>
<dbReference type="EMBL" id="PJQY01001086">
    <property type="protein sequence ID" value="PQQ05432.1"/>
    <property type="molecule type" value="Genomic_DNA"/>
</dbReference>
<dbReference type="InterPro" id="IPR036322">
    <property type="entry name" value="WD40_repeat_dom_sf"/>
</dbReference>